<reference evidence="2 3" key="1">
    <citation type="journal article" date="2024" name="Commun. Biol.">
        <title>Comparative genomic analysis of thermophilic fungi reveals convergent evolutionary adaptations and gene losses.</title>
        <authorList>
            <person name="Steindorff A.S."/>
            <person name="Aguilar-Pontes M.V."/>
            <person name="Robinson A.J."/>
            <person name="Andreopoulos B."/>
            <person name="LaButti K."/>
            <person name="Kuo A."/>
            <person name="Mondo S."/>
            <person name="Riley R."/>
            <person name="Otillar R."/>
            <person name="Haridas S."/>
            <person name="Lipzen A."/>
            <person name="Grimwood J."/>
            <person name="Schmutz J."/>
            <person name="Clum A."/>
            <person name="Reid I.D."/>
            <person name="Moisan M.C."/>
            <person name="Butler G."/>
            <person name="Nguyen T.T.M."/>
            <person name="Dewar K."/>
            <person name="Conant G."/>
            <person name="Drula E."/>
            <person name="Henrissat B."/>
            <person name="Hansel C."/>
            <person name="Singer S."/>
            <person name="Hutchinson M.I."/>
            <person name="de Vries R.P."/>
            <person name="Natvig D.O."/>
            <person name="Powell A.J."/>
            <person name="Tsang A."/>
            <person name="Grigoriev I.V."/>
        </authorList>
    </citation>
    <scope>NUCLEOTIDE SEQUENCE [LARGE SCALE GENOMIC DNA]</scope>
    <source>
        <strain evidence="2 3">CBS 494.80</strain>
    </source>
</reference>
<dbReference type="Proteomes" id="UP001595075">
    <property type="component" value="Unassembled WGS sequence"/>
</dbReference>
<keyword evidence="3" id="KW-1185">Reference proteome</keyword>
<accession>A0ABR4CNR9</accession>
<proteinExistence type="predicted"/>
<sequence>MLRFPGSQQTRTVARKCKDQNPHPLIPRNPGWLLFRQNEREPQTQPPRQTMDQSTAAIQSCLILTSSSLALDAPREMERKENVCSVCRIRNSVLSSLIVKGKARQYEQLECNIKSTKNNE</sequence>
<evidence type="ECO:0000313" key="2">
    <source>
        <dbReference type="EMBL" id="KAL2071382.1"/>
    </source>
</evidence>
<dbReference type="EMBL" id="JAZHXI010000005">
    <property type="protein sequence ID" value="KAL2071382.1"/>
    <property type="molecule type" value="Genomic_DNA"/>
</dbReference>
<comment type="caution">
    <text evidence="2">The sequence shown here is derived from an EMBL/GenBank/DDBJ whole genome shotgun (WGS) entry which is preliminary data.</text>
</comment>
<gene>
    <name evidence="2" type="ORF">VTL71DRAFT_12617</name>
</gene>
<feature type="region of interest" description="Disordered" evidence="1">
    <location>
        <begin position="1"/>
        <end position="30"/>
    </location>
</feature>
<evidence type="ECO:0000256" key="1">
    <source>
        <dbReference type="SAM" id="MobiDB-lite"/>
    </source>
</evidence>
<evidence type="ECO:0000313" key="3">
    <source>
        <dbReference type="Proteomes" id="UP001595075"/>
    </source>
</evidence>
<feature type="compositionally biased region" description="Polar residues" evidence="1">
    <location>
        <begin position="1"/>
        <end position="12"/>
    </location>
</feature>
<protein>
    <submittedName>
        <fullName evidence="2">Uncharacterized protein</fullName>
    </submittedName>
</protein>
<organism evidence="2 3">
    <name type="scientific">Oculimacula yallundae</name>
    <dbReference type="NCBI Taxonomy" id="86028"/>
    <lineage>
        <taxon>Eukaryota</taxon>
        <taxon>Fungi</taxon>
        <taxon>Dikarya</taxon>
        <taxon>Ascomycota</taxon>
        <taxon>Pezizomycotina</taxon>
        <taxon>Leotiomycetes</taxon>
        <taxon>Helotiales</taxon>
        <taxon>Ploettnerulaceae</taxon>
        <taxon>Oculimacula</taxon>
    </lineage>
</organism>
<name>A0ABR4CNR9_9HELO</name>